<reference evidence="2" key="1">
    <citation type="journal article" date="2023" name="Hortic. Res.">
        <title>A chromosome-level phased genome enabling allele-level studies in sweet orange: a case study on citrus Huanglongbing tolerance.</title>
        <authorList>
            <person name="Wu B."/>
            <person name="Yu Q."/>
            <person name="Deng Z."/>
            <person name="Duan Y."/>
            <person name="Luo F."/>
            <person name="Gmitter F. Jr."/>
        </authorList>
    </citation>
    <scope>NUCLEOTIDE SEQUENCE [LARGE SCALE GENOMIC DNA]</scope>
    <source>
        <strain evidence="2">cv. Valencia</strain>
    </source>
</reference>
<protein>
    <submittedName>
        <fullName evidence="1">BRCA1-A complex subunit BRE</fullName>
    </submittedName>
</protein>
<dbReference type="EMBL" id="CM039174">
    <property type="protein sequence ID" value="KAH9759099.1"/>
    <property type="molecule type" value="Genomic_DNA"/>
</dbReference>
<keyword evidence="2" id="KW-1185">Reference proteome</keyword>
<gene>
    <name evidence="1" type="ORF">KPL71_016899</name>
</gene>
<organism evidence="1 2">
    <name type="scientific">Citrus sinensis</name>
    <name type="common">Sweet orange</name>
    <name type="synonym">Citrus aurantium var. sinensis</name>
    <dbReference type="NCBI Taxonomy" id="2711"/>
    <lineage>
        <taxon>Eukaryota</taxon>
        <taxon>Viridiplantae</taxon>
        <taxon>Streptophyta</taxon>
        <taxon>Embryophyta</taxon>
        <taxon>Tracheophyta</taxon>
        <taxon>Spermatophyta</taxon>
        <taxon>Magnoliopsida</taxon>
        <taxon>eudicotyledons</taxon>
        <taxon>Gunneridae</taxon>
        <taxon>Pentapetalae</taxon>
        <taxon>rosids</taxon>
        <taxon>malvids</taxon>
        <taxon>Sapindales</taxon>
        <taxon>Rutaceae</taxon>
        <taxon>Aurantioideae</taxon>
        <taxon>Citrus</taxon>
    </lineage>
</organism>
<dbReference type="Proteomes" id="UP000829398">
    <property type="component" value="Chromosome 5"/>
</dbReference>
<evidence type="ECO:0000313" key="2">
    <source>
        <dbReference type="Proteomes" id="UP000829398"/>
    </source>
</evidence>
<sequence>MTYDGFPPFISAQLHYLINHFAHPVRVEQAWSGSKYSNTLDRFTLLIPYCLDTIKWDVIYNAEFPHAPPDIIFGPEDEDFHPFYNESGGEGDSRDQYMSYQRKRVGEVDDDRLKFEICTMLSREGIEMHMSSGVEKPEEVKFAVPLMDMNINKMVVGCPWRHPQKISLQVIYPVNRKYVSAPSAPHLKLMSTPALKSLFSVDDVKLPPWLDGMCMAEYLPHLEETLERQVSEAVSLIEVRRRFIEALAPLFGRPIETDSKVYVFCCLWCFLILGAIFPFNSISKAAAISHASKFHVDYPEKATGPCQLLFDSYDPTSIGSLHVAIHNAAA</sequence>
<proteinExistence type="predicted"/>
<comment type="caution">
    <text evidence="1">The sequence shown here is derived from an EMBL/GenBank/DDBJ whole genome shotgun (WGS) entry which is preliminary data.</text>
</comment>
<accession>A0ACB8KXA2</accession>
<name>A0ACB8KXA2_CITSI</name>
<evidence type="ECO:0000313" key="1">
    <source>
        <dbReference type="EMBL" id="KAH9759099.1"/>
    </source>
</evidence>